<keyword evidence="6" id="KW-1000">Mitochondrion outer membrane</keyword>
<dbReference type="CDD" id="cd06183">
    <property type="entry name" value="cyt_b5_reduct_like"/>
    <property type="match status" value="1"/>
</dbReference>
<dbReference type="EC" id="1.6.2.2" evidence="4"/>
<feature type="binding site" evidence="9">
    <location>
        <position position="167"/>
    </location>
    <ligand>
        <name>FAD</name>
        <dbReference type="ChEBI" id="CHEBI:57692"/>
    </ligand>
</feature>
<evidence type="ECO:0000256" key="4">
    <source>
        <dbReference type="ARBA" id="ARBA00012011"/>
    </source>
</evidence>
<dbReference type="Proteomes" id="UP000799118">
    <property type="component" value="Unassembled WGS sequence"/>
</dbReference>
<feature type="domain" description="Oxidoreductase FAD/NAD(P)-binding" evidence="10">
    <location>
        <begin position="229"/>
        <end position="338"/>
    </location>
</feature>
<evidence type="ECO:0000259" key="11">
    <source>
        <dbReference type="Pfam" id="PF00970"/>
    </source>
</evidence>
<keyword evidence="13" id="KW-1185">Reference proteome</keyword>
<dbReference type="InterPro" id="IPR001433">
    <property type="entry name" value="OxRdtase_FAD/NAD-bd"/>
</dbReference>
<feature type="binding site" evidence="9">
    <location>
        <position position="190"/>
    </location>
    <ligand>
        <name>FAD</name>
        <dbReference type="ChEBI" id="CHEBI:57692"/>
    </ligand>
</feature>
<evidence type="ECO:0000256" key="5">
    <source>
        <dbReference type="ARBA" id="ARBA00022630"/>
    </source>
</evidence>
<keyword evidence="5 9" id="KW-0285">Flavoprotein</keyword>
<dbReference type="InterPro" id="IPR008333">
    <property type="entry name" value="Cbr1-like_FAD-bd_dom"/>
</dbReference>
<proteinExistence type="inferred from homology"/>
<evidence type="ECO:0000256" key="3">
    <source>
        <dbReference type="ARBA" id="ARBA00006105"/>
    </source>
</evidence>
<dbReference type="SUPFAM" id="SSF52343">
    <property type="entry name" value="Ferredoxin reductase-like, C-terminal NADP-linked domain"/>
    <property type="match status" value="1"/>
</dbReference>
<dbReference type="Gene3D" id="2.40.30.10">
    <property type="entry name" value="Translation factors"/>
    <property type="match status" value="1"/>
</dbReference>
<feature type="binding site" evidence="9">
    <location>
        <position position="182"/>
    </location>
    <ligand>
        <name>FAD</name>
        <dbReference type="ChEBI" id="CHEBI:57692"/>
    </ligand>
</feature>
<comment type="cofactor">
    <cofactor evidence="1 9">
        <name>FAD</name>
        <dbReference type="ChEBI" id="CHEBI:57692"/>
    </cofactor>
</comment>
<dbReference type="GO" id="GO:0090524">
    <property type="term" value="F:cytochrome-b5 reductase activity, acting on NADH"/>
    <property type="evidence" value="ECO:0007669"/>
    <property type="project" value="UniProtKB-EC"/>
</dbReference>
<dbReference type="Pfam" id="PF00175">
    <property type="entry name" value="NAD_binding_1"/>
    <property type="match status" value="1"/>
</dbReference>
<dbReference type="InterPro" id="IPR001834">
    <property type="entry name" value="CBR-like"/>
</dbReference>
<reference evidence="12" key="1">
    <citation type="journal article" date="2019" name="Environ. Microbiol.">
        <title>Fungal ecological strategies reflected in gene transcription - a case study of two litter decomposers.</title>
        <authorList>
            <person name="Barbi F."/>
            <person name="Kohler A."/>
            <person name="Barry K."/>
            <person name="Baskaran P."/>
            <person name="Daum C."/>
            <person name="Fauchery L."/>
            <person name="Ihrmark K."/>
            <person name="Kuo A."/>
            <person name="LaButti K."/>
            <person name="Lipzen A."/>
            <person name="Morin E."/>
            <person name="Grigoriev I.V."/>
            <person name="Henrissat B."/>
            <person name="Lindahl B."/>
            <person name="Martin F."/>
        </authorList>
    </citation>
    <scope>NUCLEOTIDE SEQUENCE</scope>
    <source>
        <strain evidence="12">JB14</strain>
    </source>
</reference>
<dbReference type="SUPFAM" id="SSF63380">
    <property type="entry name" value="Riboflavin synthase domain-like"/>
    <property type="match status" value="1"/>
</dbReference>
<feature type="binding site" evidence="9">
    <location>
        <position position="192"/>
    </location>
    <ligand>
        <name>FAD</name>
        <dbReference type="ChEBI" id="CHEBI:57692"/>
    </ligand>
</feature>
<evidence type="ECO:0000313" key="13">
    <source>
        <dbReference type="Proteomes" id="UP000799118"/>
    </source>
</evidence>
<dbReference type="PRINTS" id="PR00406">
    <property type="entry name" value="CYTB5RDTASE"/>
</dbReference>
<comment type="similarity">
    <text evidence="3">Belongs to the flavoprotein pyridine nucleotide cytochrome reductase family.</text>
</comment>
<evidence type="ECO:0000256" key="2">
    <source>
        <dbReference type="ARBA" id="ARBA00004572"/>
    </source>
</evidence>
<evidence type="ECO:0000256" key="7">
    <source>
        <dbReference type="ARBA" id="ARBA00022827"/>
    </source>
</evidence>
<evidence type="ECO:0000313" key="12">
    <source>
        <dbReference type="EMBL" id="KAE9399351.1"/>
    </source>
</evidence>
<dbReference type="InterPro" id="IPR017938">
    <property type="entry name" value="Riboflavin_synthase-like_b-brl"/>
</dbReference>
<evidence type="ECO:0000256" key="8">
    <source>
        <dbReference type="ARBA" id="ARBA00023002"/>
    </source>
</evidence>
<dbReference type="Gene3D" id="3.40.50.80">
    <property type="entry name" value="Nucleotide-binding domain of ferredoxin-NADP reductase (FNR) module"/>
    <property type="match status" value="1"/>
</dbReference>
<organism evidence="12 13">
    <name type="scientific">Gymnopus androsaceus JB14</name>
    <dbReference type="NCBI Taxonomy" id="1447944"/>
    <lineage>
        <taxon>Eukaryota</taxon>
        <taxon>Fungi</taxon>
        <taxon>Dikarya</taxon>
        <taxon>Basidiomycota</taxon>
        <taxon>Agaricomycotina</taxon>
        <taxon>Agaricomycetes</taxon>
        <taxon>Agaricomycetidae</taxon>
        <taxon>Agaricales</taxon>
        <taxon>Marasmiineae</taxon>
        <taxon>Omphalotaceae</taxon>
        <taxon>Gymnopus</taxon>
    </lineage>
</organism>
<sequence length="373" mass="40310">MPSPKPWGSIAVDSKEAVCLARPLDDGLDGDAALTRTALTQTVSEEPEIAYEHHGVIEATSIVRRAVARHAQIVSSGATPVHHQGLQPPGVFTFLTLKTVVKSTEDTSRFDFAFDDPEVVSDVKVSCTCIVRAPDEKPCYEDPGTKLICPPFDYPSEEGPFMVYRAYAPITVPGSVGILSLLVQKIPNGKMSNYIHSLKVGEKLGIMGYNQCAPSCIPWTINQYNSVTMLAEGTGLSRMLQILHLSLSDPNNKAKFFLLFGNDSESDIIMRGELDAMKQTYPGSFDVVYALSSPPQGWTGETGQIDAAMIQKYAPPPADPSLNKLICVAGPPAMVQRIAGVRDGNKYTGWTGQGALTGALLDLGYTAQQVRKF</sequence>
<evidence type="ECO:0000256" key="1">
    <source>
        <dbReference type="ARBA" id="ARBA00001974"/>
    </source>
</evidence>
<evidence type="ECO:0000259" key="10">
    <source>
        <dbReference type="Pfam" id="PF00175"/>
    </source>
</evidence>
<feature type="binding site" evidence="9">
    <location>
        <position position="191"/>
    </location>
    <ligand>
        <name>FAD</name>
        <dbReference type="ChEBI" id="CHEBI:57692"/>
    </ligand>
</feature>
<dbReference type="EMBL" id="ML769470">
    <property type="protein sequence ID" value="KAE9399351.1"/>
    <property type="molecule type" value="Genomic_DNA"/>
</dbReference>
<keyword evidence="8" id="KW-0560">Oxidoreductase</keyword>
<gene>
    <name evidence="12" type="ORF">BT96DRAFT_1019522</name>
</gene>
<accession>A0A6A4HNY1</accession>
<dbReference type="PANTHER" id="PTHR19370:SF171">
    <property type="entry name" value="NADH-CYTOCHROME B5 REDUCTASE 2"/>
    <property type="match status" value="1"/>
</dbReference>
<dbReference type="Pfam" id="PF00970">
    <property type="entry name" value="FAD_binding_6"/>
    <property type="match status" value="1"/>
</dbReference>
<keyword evidence="7 9" id="KW-0274">FAD</keyword>
<evidence type="ECO:0000256" key="9">
    <source>
        <dbReference type="PIRSR" id="PIRSR601834-1"/>
    </source>
</evidence>
<dbReference type="GO" id="GO:0005741">
    <property type="term" value="C:mitochondrial outer membrane"/>
    <property type="evidence" value="ECO:0007669"/>
    <property type="project" value="UniProtKB-SubCell"/>
</dbReference>
<dbReference type="PANTHER" id="PTHR19370">
    <property type="entry name" value="NADH-CYTOCHROME B5 REDUCTASE"/>
    <property type="match status" value="1"/>
</dbReference>
<feature type="binding site" evidence="9">
    <location>
        <position position="165"/>
    </location>
    <ligand>
        <name>FAD</name>
        <dbReference type="ChEBI" id="CHEBI:57692"/>
    </ligand>
</feature>
<dbReference type="OrthoDB" id="432685at2759"/>
<name>A0A6A4HNY1_9AGAR</name>
<dbReference type="InterPro" id="IPR039261">
    <property type="entry name" value="FNR_nucleotide-bd"/>
</dbReference>
<feature type="domain" description="Flavoprotein pyridine nucleotide cytochrome reductase-like FAD-binding" evidence="11">
    <location>
        <begin position="163"/>
        <end position="208"/>
    </location>
</feature>
<keyword evidence="6" id="KW-0472">Membrane</keyword>
<comment type="subcellular location">
    <subcellularLocation>
        <location evidence="2">Mitochondrion outer membrane</location>
        <topology evidence="2">Single-pass membrane protein</topology>
    </subcellularLocation>
</comment>
<evidence type="ECO:0000256" key="6">
    <source>
        <dbReference type="ARBA" id="ARBA00022787"/>
    </source>
</evidence>
<protein>
    <recommendedName>
        <fullName evidence="4">cytochrome-b5 reductase</fullName>
        <ecNumber evidence="4">1.6.2.2</ecNumber>
    </recommendedName>
</protein>
<keyword evidence="6" id="KW-0496">Mitochondrion</keyword>
<dbReference type="AlphaFoldDB" id="A0A6A4HNY1"/>